<organism evidence="1 2">
    <name type="scientific">Dendrothele bispora (strain CBS 962.96)</name>
    <dbReference type="NCBI Taxonomy" id="1314807"/>
    <lineage>
        <taxon>Eukaryota</taxon>
        <taxon>Fungi</taxon>
        <taxon>Dikarya</taxon>
        <taxon>Basidiomycota</taxon>
        <taxon>Agaricomycotina</taxon>
        <taxon>Agaricomycetes</taxon>
        <taxon>Agaricomycetidae</taxon>
        <taxon>Agaricales</taxon>
        <taxon>Agaricales incertae sedis</taxon>
        <taxon>Dendrothele</taxon>
    </lineage>
</organism>
<dbReference type="AlphaFoldDB" id="A0A4S8MLJ3"/>
<evidence type="ECO:0000313" key="2">
    <source>
        <dbReference type="Proteomes" id="UP000297245"/>
    </source>
</evidence>
<protein>
    <submittedName>
        <fullName evidence="1">Uncharacterized protein</fullName>
    </submittedName>
</protein>
<dbReference type="Proteomes" id="UP000297245">
    <property type="component" value="Unassembled WGS sequence"/>
</dbReference>
<reference evidence="1 2" key="1">
    <citation type="journal article" date="2019" name="Nat. Ecol. Evol.">
        <title>Megaphylogeny resolves global patterns of mushroom evolution.</title>
        <authorList>
            <person name="Varga T."/>
            <person name="Krizsan K."/>
            <person name="Foldi C."/>
            <person name="Dima B."/>
            <person name="Sanchez-Garcia M."/>
            <person name="Sanchez-Ramirez S."/>
            <person name="Szollosi G.J."/>
            <person name="Szarkandi J.G."/>
            <person name="Papp V."/>
            <person name="Albert L."/>
            <person name="Andreopoulos W."/>
            <person name="Angelini C."/>
            <person name="Antonin V."/>
            <person name="Barry K.W."/>
            <person name="Bougher N.L."/>
            <person name="Buchanan P."/>
            <person name="Buyck B."/>
            <person name="Bense V."/>
            <person name="Catcheside P."/>
            <person name="Chovatia M."/>
            <person name="Cooper J."/>
            <person name="Damon W."/>
            <person name="Desjardin D."/>
            <person name="Finy P."/>
            <person name="Geml J."/>
            <person name="Haridas S."/>
            <person name="Hughes K."/>
            <person name="Justo A."/>
            <person name="Karasinski D."/>
            <person name="Kautmanova I."/>
            <person name="Kiss B."/>
            <person name="Kocsube S."/>
            <person name="Kotiranta H."/>
            <person name="LaButti K.M."/>
            <person name="Lechner B.E."/>
            <person name="Liimatainen K."/>
            <person name="Lipzen A."/>
            <person name="Lukacs Z."/>
            <person name="Mihaltcheva S."/>
            <person name="Morgado L.N."/>
            <person name="Niskanen T."/>
            <person name="Noordeloos M.E."/>
            <person name="Ohm R.A."/>
            <person name="Ortiz-Santana B."/>
            <person name="Ovrebo C."/>
            <person name="Racz N."/>
            <person name="Riley R."/>
            <person name="Savchenko A."/>
            <person name="Shiryaev A."/>
            <person name="Soop K."/>
            <person name="Spirin V."/>
            <person name="Szebenyi C."/>
            <person name="Tomsovsky M."/>
            <person name="Tulloss R.E."/>
            <person name="Uehling J."/>
            <person name="Grigoriev I.V."/>
            <person name="Vagvolgyi C."/>
            <person name="Papp T."/>
            <person name="Martin F.M."/>
            <person name="Miettinen O."/>
            <person name="Hibbett D.S."/>
            <person name="Nagy L.G."/>
        </authorList>
    </citation>
    <scope>NUCLEOTIDE SEQUENCE [LARGE SCALE GENOMIC DNA]</scope>
    <source>
        <strain evidence="1 2">CBS 962.96</strain>
    </source>
</reference>
<accession>A0A4S8MLJ3</accession>
<gene>
    <name evidence="1" type="ORF">K435DRAFT_269866</name>
</gene>
<proteinExistence type="predicted"/>
<name>A0A4S8MLJ3_DENBC</name>
<evidence type="ECO:0000313" key="1">
    <source>
        <dbReference type="EMBL" id="THV03685.1"/>
    </source>
</evidence>
<sequence length="108" mass="12626">MLFYTLCHVYHGYRSFNSHYFRALISNDPSILPCFTTVYLTIETRWPTKTVRGWNWTAGGCRSVSRAFGTSENFAFNYDYLPVQSYTYIKTQSNHMVICEGLKIQDRA</sequence>
<keyword evidence="2" id="KW-1185">Reference proteome</keyword>
<dbReference type="EMBL" id="ML179064">
    <property type="protein sequence ID" value="THV03685.1"/>
    <property type="molecule type" value="Genomic_DNA"/>
</dbReference>